<comment type="caution">
    <text evidence="5">The sequence shown here is derived from an EMBL/GenBank/DDBJ whole genome shotgun (WGS) entry which is preliminary data.</text>
</comment>
<dbReference type="RefSeq" id="WP_169925406.1">
    <property type="nucleotide sequence ID" value="NZ_PDJG01000001.1"/>
</dbReference>
<evidence type="ECO:0000313" key="5">
    <source>
        <dbReference type="EMBL" id="PFG34436.1"/>
    </source>
</evidence>
<dbReference type="CDD" id="cd06267">
    <property type="entry name" value="PBP1_LacI_sugar_binding-like"/>
    <property type="match status" value="1"/>
</dbReference>
<evidence type="ECO:0000256" key="3">
    <source>
        <dbReference type="ARBA" id="ARBA00023163"/>
    </source>
</evidence>
<dbReference type="Gene3D" id="1.10.10.10">
    <property type="entry name" value="Winged helix-like DNA-binding domain superfamily/Winged helix DNA-binding domain"/>
    <property type="match status" value="1"/>
</dbReference>
<evidence type="ECO:0000256" key="1">
    <source>
        <dbReference type="ARBA" id="ARBA00023015"/>
    </source>
</evidence>
<protein>
    <submittedName>
        <fullName evidence="5">GntR family transcriptional regulator</fullName>
    </submittedName>
</protein>
<dbReference type="Pfam" id="PF13377">
    <property type="entry name" value="Peripla_BP_3"/>
    <property type="match status" value="1"/>
</dbReference>
<dbReference type="PROSITE" id="PS51000">
    <property type="entry name" value="HTH_DEOR_2"/>
    <property type="match status" value="1"/>
</dbReference>
<keyword evidence="1" id="KW-0805">Transcription regulation</keyword>
<sequence length="381" mass="40658">MAESRDDGRDGRFDPIAARHEDVLAAIIDRGQIRVTELAAELGVSAVTVRRTVSELSAAGQVRRVHGGAEALPRARSTGDPGRRITAGMPVVQLAGKTAGVMVPSLDYYWPRFVRAVQENLAAADMRMLLRGSSYDATDELRDIRELLSAGSDGLLIAPTMSGEGGDLVRDWLASTTVPTVLVERSAVVGREHVDVESVLTDHAAGASAAVYHLASQGHARIGVACTEISLHADEIRRGWYRAASHLGLPTTGVVDTDIPERRGPGFHVGIEEFVDAVLATGTTAVLVHSDPEAIQVAQSVTGRGLRIPEDLAIVAYDDEIAAYGSPPLTAVQPPRRTIGQAAVNLLAARIADPGRPVHRLTLNPVLRVRESTTYRRAPQT</sequence>
<proteinExistence type="predicted"/>
<name>A0A2A9E715_9MICO</name>
<dbReference type="InterPro" id="IPR036388">
    <property type="entry name" value="WH-like_DNA-bd_sf"/>
</dbReference>
<dbReference type="PANTHER" id="PTHR30146">
    <property type="entry name" value="LACI-RELATED TRANSCRIPTIONAL REPRESSOR"/>
    <property type="match status" value="1"/>
</dbReference>
<dbReference type="GO" id="GO:0000976">
    <property type="term" value="F:transcription cis-regulatory region binding"/>
    <property type="evidence" value="ECO:0007669"/>
    <property type="project" value="TreeGrafter"/>
</dbReference>
<dbReference type="InterPro" id="IPR028082">
    <property type="entry name" value="Peripla_BP_I"/>
</dbReference>
<keyword evidence="2" id="KW-0238">DNA-binding</keyword>
<dbReference type="Gene3D" id="3.40.50.2300">
    <property type="match status" value="2"/>
</dbReference>
<evidence type="ECO:0000313" key="6">
    <source>
        <dbReference type="Proteomes" id="UP000225548"/>
    </source>
</evidence>
<dbReference type="EMBL" id="PDJG01000001">
    <property type="protein sequence ID" value="PFG34436.1"/>
    <property type="molecule type" value="Genomic_DNA"/>
</dbReference>
<dbReference type="PRINTS" id="PR00037">
    <property type="entry name" value="HTHLACR"/>
</dbReference>
<reference evidence="5 6" key="1">
    <citation type="submission" date="2017-10" db="EMBL/GenBank/DDBJ databases">
        <title>Sequencing the genomes of 1000 actinobacteria strains.</title>
        <authorList>
            <person name="Klenk H.-P."/>
        </authorList>
    </citation>
    <scope>NUCLEOTIDE SEQUENCE [LARGE SCALE GENOMIC DNA]</scope>
    <source>
        <strain evidence="5 6">DSM 18966</strain>
    </source>
</reference>
<accession>A0A2A9E715</accession>
<dbReference type="InterPro" id="IPR036390">
    <property type="entry name" value="WH_DNA-bd_sf"/>
</dbReference>
<dbReference type="InterPro" id="IPR001034">
    <property type="entry name" value="DeoR_HTH"/>
</dbReference>
<feature type="domain" description="HTH deoR-type" evidence="4">
    <location>
        <begin position="16"/>
        <end position="71"/>
    </location>
</feature>
<keyword evidence="3" id="KW-0804">Transcription</keyword>
<gene>
    <name evidence="5" type="ORF">ATL42_2346</name>
</gene>
<dbReference type="AlphaFoldDB" id="A0A2A9E715"/>
<dbReference type="PANTHER" id="PTHR30146:SF155">
    <property type="entry name" value="ALANINE RACEMASE"/>
    <property type="match status" value="1"/>
</dbReference>
<dbReference type="SUPFAM" id="SSF53822">
    <property type="entry name" value="Periplasmic binding protein-like I"/>
    <property type="match status" value="1"/>
</dbReference>
<dbReference type="SMART" id="SM00420">
    <property type="entry name" value="HTH_DEOR"/>
    <property type="match status" value="1"/>
</dbReference>
<organism evidence="5 6">
    <name type="scientific">Sanguibacter antarcticus</name>
    <dbReference type="NCBI Taxonomy" id="372484"/>
    <lineage>
        <taxon>Bacteria</taxon>
        <taxon>Bacillati</taxon>
        <taxon>Actinomycetota</taxon>
        <taxon>Actinomycetes</taxon>
        <taxon>Micrococcales</taxon>
        <taxon>Sanguibacteraceae</taxon>
        <taxon>Sanguibacter</taxon>
    </lineage>
</organism>
<dbReference type="GO" id="GO:0003700">
    <property type="term" value="F:DNA-binding transcription factor activity"/>
    <property type="evidence" value="ECO:0007669"/>
    <property type="project" value="InterPro"/>
</dbReference>
<dbReference type="SUPFAM" id="SSF46785">
    <property type="entry name" value="Winged helix' DNA-binding domain"/>
    <property type="match status" value="1"/>
</dbReference>
<evidence type="ECO:0000256" key="2">
    <source>
        <dbReference type="ARBA" id="ARBA00023125"/>
    </source>
</evidence>
<keyword evidence="6" id="KW-1185">Reference proteome</keyword>
<dbReference type="Pfam" id="PF08220">
    <property type="entry name" value="HTH_DeoR"/>
    <property type="match status" value="1"/>
</dbReference>
<evidence type="ECO:0000259" key="4">
    <source>
        <dbReference type="PROSITE" id="PS51000"/>
    </source>
</evidence>
<dbReference type="InterPro" id="IPR046335">
    <property type="entry name" value="LacI/GalR-like_sensor"/>
</dbReference>
<dbReference type="Proteomes" id="UP000225548">
    <property type="component" value="Unassembled WGS sequence"/>
</dbReference>